<protein>
    <recommendedName>
        <fullName evidence="5">Chorismate-utilising enzyme C-terminal domain-containing protein</fullName>
    </recommendedName>
</protein>
<dbReference type="PANTHER" id="PTHR11236">
    <property type="entry name" value="AMINOBENZOATE/ANTHRANILATE SYNTHASE"/>
    <property type="match status" value="1"/>
</dbReference>
<organism evidence="6 8">
    <name type="scientific">Verticillium longisporum</name>
    <name type="common">Verticillium dahliae var. longisporum</name>
    <dbReference type="NCBI Taxonomy" id="100787"/>
    <lineage>
        <taxon>Eukaryota</taxon>
        <taxon>Fungi</taxon>
        <taxon>Dikarya</taxon>
        <taxon>Ascomycota</taxon>
        <taxon>Pezizomycotina</taxon>
        <taxon>Sordariomycetes</taxon>
        <taxon>Hypocreomycetidae</taxon>
        <taxon>Glomerellales</taxon>
        <taxon>Plectosphaerellaceae</taxon>
        <taxon>Verticillium</taxon>
    </lineage>
</organism>
<dbReference type="Proteomes" id="UP000044602">
    <property type="component" value="Unassembled WGS sequence"/>
</dbReference>
<gene>
    <name evidence="6" type="ORF">BN1708_000875</name>
    <name evidence="7" type="ORF">BN1723_004896</name>
</gene>
<keyword evidence="3" id="KW-0460">Magnesium</keyword>
<sequence length="437" mass="47545">MSSQQSFTFSPGTGTPIDRVASLLSTLDAEPYYAYERQGHWHVGIGSLASLAIESDGQHATISTLNGSESLAIESSLADVARNFLRAHPAAGKIFGFAGFNYAPHIKGLSYHAGRWPLLTLMIPHIELNIHSGGFTISGDGVNRGRYIESVLKGGETPRGSPHMPDWQTDQHRKAYMQSVEDGLSQIREGRLAKVILSRAVDLPGSVNMPQTLLTGRKSNTPRTSFCLSHGGFQATGFSPELVMSLENGRVTTEPLAGTRSCGSSDAERLKLRQELLSDSKEIVEHVLSVKAAVEELEQICSNDSVVVDDFMSIRERGKVQHLGSRVCGQLNEAKDAWDAFDVLFPSITASGIPKQPALEVITSLETRPRELYSGSVIMLEGSDFFEGALVLRSVYQDEEKAWVQAGAGIIDQSEPTREFTETVEKLSTIAPFVVPL</sequence>
<dbReference type="PANTHER" id="PTHR11236:SF48">
    <property type="entry name" value="ISOCHORISMATE SYNTHASE MENF"/>
    <property type="match status" value="1"/>
</dbReference>
<evidence type="ECO:0000256" key="2">
    <source>
        <dbReference type="ARBA" id="ARBA00022723"/>
    </source>
</evidence>
<evidence type="ECO:0000256" key="3">
    <source>
        <dbReference type="ARBA" id="ARBA00022842"/>
    </source>
</evidence>
<dbReference type="GO" id="GO:0008909">
    <property type="term" value="F:isochorismate synthase activity"/>
    <property type="evidence" value="ECO:0007669"/>
    <property type="project" value="InterPro"/>
</dbReference>
<evidence type="ECO:0000256" key="1">
    <source>
        <dbReference type="ARBA" id="ARBA00001946"/>
    </source>
</evidence>
<dbReference type="InterPro" id="IPR015890">
    <property type="entry name" value="Chorismate_C"/>
</dbReference>
<dbReference type="Proteomes" id="UP000045706">
    <property type="component" value="Unassembled WGS sequence"/>
</dbReference>
<dbReference type="SUPFAM" id="SSF56322">
    <property type="entry name" value="ADC synthase"/>
    <property type="match status" value="1"/>
</dbReference>
<evidence type="ECO:0000256" key="4">
    <source>
        <dbReference type="ARBA" id="ARBA00023239"/>
    </source>
</evidence>
<dbReference type="GO" id="GO:0046872">
    <property type="term" value="F:metal ion binding"/>
    <property type="evidence" value="ECO:0007669"/>
    <property type="project" value="UniProtKB-KW"/>
</dbReference>
<dbReference type="NCBIfam" id="TIGR03494">
    <property type="entry name" value="salicyl_syn"/>
    <property type="match status" value="1"/>
</dbReference>
<comment type="cofactor">
    <cofactor evidence="1">
        <name>Mg(2+)</name>
        <dbReference type="ChEBI" id="CHEBI:18420"/>
    </cofactor>
</comment>
<dbReference type="Gene3D" id="3.60.120.10">
    <property type="entry name" value="Anthranilate synthase"/>
    <property type="match status" value="1"/>
</dbReference>
<evidence type="ECO:0000313" key="8">
    <source>
        <dbReference type="Proteomes" id="UP000044602"/>
    </source>
</evidence>
<dbReference type="AlphaFoldDB" id="A0A0G4M7W3"/>
<dbReference type="Pfam" id="PF00425">
    <property type="entry name" value="Chorismate_bind"/>
    <property type="match status" value="1"/>
</dbReference>
<keyword evidence="4" id="KW-0456">Lyase</keyword>
<dbReference type="GO" id="GO:0000162">
    <property type="term" value="P:L-tryptophan biosynthetic process"/>
    <property type="evidence" value="ECO:0007669"/>
    <property type="project" value="TreeGrafter"/>
</dbReference>
<dbReference type="InterPro" id="IPR005801">
    <property type="entry name" value="ADC_synthase"/>
</dbReference>
<keyword evidence="2" id="KW-0479">Metal-binding</keyword>
<dbReference type="EMBL" id="CVQH01021417">
    <property type="protein sequence ID" value="CRK30342.1"/>
    <property type="molecule type" value="Genomic_DNA"/>
</dbReference>
<evidence type="ECO:0000313" key="7">
    <source>
        <dbReference type="EMBL" id="CRK40652.1"/>
    </source>
</evidence>
<evidence type="ECO:0000313" key="9">
    <source>
        <dbReference type="Proteomes" id="UP000045706"/>
    </source>
</evidence>
<dbReference type="InterPro" id="IPR019999">
    <property type="entry name" value="Anth_synth_I-like"/>
</dbReference>
<accession>A0A0G4M7W3</accession>
<name>A0A0G4M7W3_VERLO</name>
<dbReference type="EMBL" id="CVQI01032163">
    <property type="protein sequence ID" value="CRK40652.1"/>
    <property type="molecule type" value="Genomic_DNA"/>
</dbReference>
<evidence type="ECO:0000313" key="6">
    <source>
        <dbReference type="EMBL" id="CRK30342.1"/>
    </source>
</evidence>
<evidence type="ECO:0000259" key="5">
    <source>
        <dbReference type="Pfam" id="PF00425"/>
    </source>
</evidence>
<proteinExistence type="predicted"/>
<keyword evidence="8" id="KW-1185">Reference proteome</keyword>
<dbReference type="STRING" id="100787.A0A0G4M7W3"/>
<feature type="domain" description="Chorismate-utilising enzyme C-terminal" evidence="5">
    <location>
        <begin position="173"/>
        <end position="426"/>
    </location>
</feature>
<dbReference type="GO" id="GO:0016833">
    <property type="term" value="F:oxo-acid-lyase activity"/>
    <property type="evidence" value="ECO:0007669"/>
    <property type="project" value="InterPro"/>
</dbReference>
<dbReference type="InterPro" id="IPR019996">
    <property type="entry name" value="Salicylate_synthase"/>
</dbReference>
<reference evidence="8 9" key="1">
    <citation type="submission" date="2015-05" db="EMBL/GenBank/DDBJ databases">
        <authorList>
            <person name="Fogelqvist Johan"/>
        </authorList>
    </citation>
    <scope>NUCLEOTIDE SEQUENCE [LARGE SCALE GENOMIC DNA]</scope>
    <source>
        <strain evidence="6">VL1</strain>
        <strain evidence="7">VL2</strain>
    </source>
</reference>